<keyword evidence="7" id="KW-0963">Cytoplasm</keyword>
<evidence type="ECO:0000256" key="10">
    <source>
        <dbReference type="ARBA" id="ARBA00022723"/>
    </source>
</evidence>
<evidence type="ECO:0000256" key="12">
    <source>
        <dbReference type="ARBA" id="ARBA00022840"/>
    </source>
</evidence>
<evidence type="ECO:0000256" key="11">
    <source>
        <dbReference type="ARBA" id="ARBA00022741"/>
    </source>
</evidence>
<organism evidence="20 21">
    <name type="scientific">Moritella viscosa</name>
    <dbReference type="NCBI Taxonomy" id="80854"/>
    <lineage>
        <taxon>Bacteria</taxon>
        <taxon>Pseudomonadati</taxon>
        <taxon>Pseudomonadota</taxon>
        <taxon>Gammaproteobacteria</taxon>
        <taxon>Alteromonadales</taxon>
        <taxon>Moritellaceae</taxon>
        <taxon>Moritella</taxon>
    </lineage>
</organism>
<protein>
    <recommendedName>
        <fullName evidence="6">Phenylalanine--tRNA ligase beta subunit</fullName>
        <ecNumber evidence="5">6.1.1.20</ecNumber>
    </recommendedName>
    <alternativeName>
        <fullName evidence="17">Phenylalanyl-tRNA synthetase beta subunit</fullName>
    </alternativeName>
</protein>
<dbReference type="SMART" id="SM00896">
    <property type="entry name" value="FDX-ACB"/>
    <property type="match status" value="1"/>
</dbReference>
<proteinExistence type="inferred from homology"/>
<evidence type="ECO:0000256" key="3">
    <source>
        <dbReference type="ARBA" id="ARBA00008653"/>
    </source>
</evidence>
<feature type="domain" description="FDX-ACB" evidence="19">
    <location>
        <begin position="8"/>
        <end position="101"/>
    </location>
</feature>
<evidence type="ECO:0000256" key="14">
    <source>
        <dbReference type="ARBA" id="ARBA00022884"/>
    </source>
</evidence>
<evidence type="ECO:0000256" key="8">
    <source>
        <dbReference type="ARBA" id="ARBA00022555"/>
    </source>
</evidence>
<gene>
    <name evidence="20" type="ORF">NVI5450_4838</name>
</gene>
<keyword evidence="12" id="KW-0067">ATP-binding</keyword>
<dbReference type="EC" id="6.1.1.20" evidence="5"/>
<dbReference type="Pfam" id="PF03147">
    <property type="entry name" value="FDX-ACB"/>
    <property type="match status" value="1"/>
</dbReference>
<keyword evidence="11" id="KW-0547">Nucleotide-binding</keyword>
<keyword evidence="8" id="KW-0820">tRNA-binding</keyword>
<dbReference type="Proteomes" id="UP000183794">
    <property type="component" value="Unassembled WGS sequence"/>
</dbReference>
<evidence type="ECO:0000256" key="4">
    <source>
        <dbReference type="ARBA" id="ARBA00011209"/>
    </source>
</evidence>
<comment type="catalytic activity">
    <reaction evidence="18">
        <text>tRNA(Phe) + L-phenylalanine + ATP = L-phenylalanyl-tRNA(Phe) + AMP + diphosphate + H(+)</text>
        <dbReference type="Rhea" id="RHEA:19413"/>
        <dbReference type="Rhea" id="RHEA-COMP:9668"/>
        <dbReference type="Rhea" id="RHEA-COMP:9699"/>
        <dbReference type="ChEBI" id="CHEBI:15378"/>
        <dbReference type="ChEBI" id="CHEBI:30616"/>
        <dbReference type="ChEBI" id="CHEBI:33019"/>
        <dbReference type="ChEBI" id="CHEBI:58095"/>
        <dbReference type="ChEBI" id="CHEBI:78442"/>
        <dbReference type="ChEBI" id="CHEBI:78531"/>
        <dbReference type="ChEBI" id="CHEBI:456215"/>
        <dbReference type="EC" id="6.1.1.20"/>
    </reaction>
</comment>
<dbReference type="Gene3D" id="3.30.70.380">
    <property type="entry name" value="Ferrodoxin-fold anticodon-binding domain"/>
    <property type="match status" value="1"/>
</dbReference>
<comment type="subcellular location">
    <subcellularLocation>
        <location evidence="2">Cytoplasm</location>
    </subcellularLocation>
</comment>
<name>A0A1L0AR91_9GAMM</name>
<evidence type="ECO:0000256" key="16">
    <source>
        <dbReference type="ARBA" id="ARBA00023146"/>
    </source>
</evidence>
<comment type="subunit">
    <text evidence="4">Tetramer of two alpha and two beta subunits.</text>
</comment>
<dbReference type="PROSITE" id="PS51447">
    <property type="entry name" value="FDX_ACB"/>
    <property type="match status" value="1"/>
</dbReference>
<dbReference type="GO" id="GO:0000049">
    <property type="term" value="F:tRNA binding"/>
    <property type="evidence" value="ECO:0007669"/>
    <property type="project" value="UniProtKB-KW"/>
</dbReference>
<dbReference type="InterPro" id="IPR005121">
    <property type="entry name" value="Fdx_antiC-bd"/>
</dbReference>
<evidence type="ECO:0000256" key="5">
    <source>
        <dbReference type="ARBA" id="ARBA00012814"/>
    </source>
</evidence>
<keyword evidence="15" id="KW-0648">Protein biosynthesis</keyword>
<dbReference type="EMBL" id="FPLD01000158">
    <property type="protein sequence ID" value="SGZ20104.1"/>
    <property type="molecule type" value="Genomic_DNA"/>
</dbReference>
<evidence type="ECO:0000256" key="17">
    <source>
        <dbReference type="ARBA" id="ARBA00033189"/>
    </source>
</evidence>
<evidence type="ECO:0000256" key="2">
    <source>
        <dbReference type="ARBA" id="ARBA00004496"/>
    </source>
</evidence>
<evidence type="ECO:0000256" key="7">
    <source>
        <dbReference type="ARBA" id="ARBA00022490"/>
    </source>
</evidence>
<dbReference type="GO" id="GO:0004826">
    <property type="term" value="F:phenylalanine-tRNA ligase activity"/>
    <property type="evidence" value="ECO:0007669"/>
    <property type="project" value="UniProtKB-EC"/>
</dbReference>
<evidence type="ECO:0000256" key="1">
    <source>
        <dbReference type="ARBA" id="ARBA00001946"/>
    </source>
</evidence>
<keyword evidence="16 20" id="KW-0030">Aminoacyl-tRNA synthetase</keyword>
<evidence type="ECO:0000313" key="20">
    <source>
        <dbReference type="EMBL" id="SGZ20104.1"/>
    </source>
</evidence>
<dbReference type="InterPro" id="IPR036690">
    <property type="entry name" value="Fdx_antiC-bd_sf"/>
</dbReference>
<keyword evidence="10" id="KW-0479">Metal-binding</keyword>
<accession>A0A1L0AR91</accession>
<comment type="similarity">
    <text evidence="3">Belongs to the phenylalanyl-tRNA synthetase beta subunit family. Type 1 subfamily.</text>
</comment>
<evidence type="ECO:0000256" key="13">
    <source>
        <dbReference type="ARBA" id="ARBA00022842"/>
    </source>
</evidence>
<evidence type="ECO:0000259" key="19">
    <source>
        <dbReference type="PROSITE" id="PS51447"/>
    </source>
</evidence>
<dbReference type="SUPFAM" id="SSF54991">
    <property type="entry name" value="Anticodon-binding domain of PheRS"/>
    <property type="match status" value="1"/>
</dbReference>
<reference evidence="20 21" key="1">
    <citation type="submission" date="2016-11" db="EMBL/GenBank/DDBJ databases">
        <authorList>
            <person name="Jaros S."/>
            <person name="Januszkiewicz K."/>
            <person name="Wedrychowicz H."/>
        </authorList>
    </citation>
    <scope>NUCLEOTIDE SEQUENCE [LARGE SCALE GENOMIC DNA]</scope>
    <source>
        <strain evidence="20">NVI 5450</strain>
    </source>
</reference>
<keyword evidence="14" id="KW-0694">RNA-binding</keyword>
<evidence type="ECO:0000256" key="18">
    <source>
        <dbReference type="ARBA" id="ARBA00049255"/>
    </source>
</evidence>
<dbReference type="GO" id="GO:0046872">
    <property type="term" value="F:metal ion binding"/>
    <property type="evidence" value="ECO:0007669"/>
    <property type="project" value="UniProtKB-KW"/>
</dbReference>
<keyword evidence="9" id="KW-0436">Ligase</keyword>
<dbReference type="GO" id="GO:0006412">
    <property type="term" value="P:translation"/>
    <property type="evidence" value="ECO:0007669"/>
    <property type="project" value="UniProtKB-KW"/>
</dbReference>
<evidence type="ECO:0000313" key="21">
    <source>
        <dbReference type="Proteomes" id="UP000183794"/>
    </source>
</evidence>
<evidence type="ECO:0000256" key="6">
    <source>
        <dbReference type="ARBA" id="ARBA00017032"/>
    </source>
</evidence>
<keyword evidence="13" id="KW-0460">Magnesium</keyword>
<dbReference type="GO" id="GO:0005524">
    <property type="term" value="F:ATP binding"/>
    <property type="evidence" value="ECO:0007669"/>
    <property type="project" value="UniProtKB-KW"/>
</dbReference>
<sequence length="102" mass="11080">MPQAVEVSKFTSNRRDIAMIVKDDVNAGDVLNFIKKVGGNQLVGINLFDVYQGTGVAEGHKSLAISLTLQDISRTLEEKEISEAVNNVVEAISSEFNASLRD</sequence>
<comment type="cofactor">
    <cofactor evidence="1">
        <name>Mg(2+)</name>
        <dbReference type="ChEBI" id="CHEBI:18420"/>
    </cofactor>
</comment>
<dbReference type="GO" id="GO:0005737">
    <property type="term" value="C:cytoplasm"/>
    <property type="evidence" value="ECO:0007669"/>
    <property type="project" value="UniProtKB-SubCell"/>
</dbReference>
<dbReference type="AlphaFoldDB" id="A0A1L0AR91"/>
<evidence type="ECO:0000256" key="15">
    <source>
        <dbReference type="ARBA" id="ARBA00022917"/>
    </source>
</evidence>
<dbReference type="FunFam" id="3.30.70.380:FF:000001">
    <property type="entry name" value="Phenylalanine--tRNA ligase beta subunit"/>
    <property type="match status" value="1"/>
</dbReference>
<evidence type="ECO:0000256" key="9">
    <source>
        <dbReference type="ARBA" id="ARBA00022598"/>
    </source>
</evidence>